<accession>A0A914W621</accession>
<evidence type="ECO:0000313" key="2">
    <source>
        <dbReference type="Proteomes" id="UP000887566"/>
    </source>
</evidence>
<dbReference type="AlphaFoldDB" id="A0A914W621"/>
<organism evidence="2 3">
    <name type="scientific">Plectus sambesii</name>
    <dbReference type="NCBI Taxonomy" id="2011161"/>
    <lineage>
        <taxon>Eukaryota</taxon>
        <taxon>Metazoa</taxon>
        <taxon>Ecdysozoa</taxon>
        <taxon>Nematoda</taxon>
        <taxon>Chromadorea</taxon>
        <taxon>Plectida</taxon>
        <taxon>Plectina</taxon>
        <taxon>Plectoidea</taxon>
        <taxon>Plectidae</taxon>
        <taxon>Plectus</taxon>
    </lineage>
</organism>
<protein>
    <submittedName>
        <fullName evidence="3">Uncharacterized protein</fullName>
    </submittedName>
</protein>
<evidence type="ECO:0000313" key="3">
    <source>
        <dbReference type="WBParaSite" id="PSAMB.scaffold3270size18992.g20873.t1"/>
    </source>
</evidence>
<evidence type="ECO:0000256" key="1">
    <source>
        <dbReference type="SAM" id="SignalP"/>
    </source>
</evidence>
<sequence>MSSQKITIALLVLVAITAAAVLPASPVKTIATAVDNHGNSAVQEANCVSQPTEFLCVFCHCAWVNGQCTGTTSTC</sequence>
<dbReference type="Proteomes" id="UP000887566">
    <property type="component" value="Unplaced"/>
</dbReference>
<keyword evidence="1" id="KW-0732">Signal</keyword>
<name>A0A914W621_9BILA</name>
<proteinExistence type="predicted"/>
<feature type="chain" id="PRO_5036880940" evidence="1">
    <location>
        <begin position="20"/>
        <end position="75"/>
    </location>
</feature>
<feature type="signal peptide" evidence="1">
    <location>
        <begin position="1"/>
        <end position="19"/>
    </location>
</feature>
<dbReference type="WBParaSite" id="PSAMB.scaffold3270size18992.g20873.t1">
    <property type="protein sequence ID" value="PSAMB.scaffold3270size18992.g20873.t1"/>
    <property type="gene ID" value="PSAMB.scaffold3270size18992.g20873"/>
</dbReference>
<reference evidence="3" key="1">
    <citation type="submission" date="2022-11" db="UniProtKB">
        <authorList>
            <consortium name="WormBaseParasite"/>
        </authorList>
    </citation>
    <scope>IDENTIFICATION</scope>
</reference>
<keyword evidence="2" id="KW-1185">Reference proteome</keyword>